<gene>
    <name evidence="13" type="ORF">OW763_12550</name>
</gene>
<dbReference type="PROSITE" id="PS50110">
    <property type="entry name" value="RESPONSE_REGULATORY"/>
    <property type="match status" value="1"/>
</dbReference>
<feature type="domain" description="Response regulatory" evidence="12">
    <location>
        <begin position="3"/>
        <end position="119"/>
    </location>
</feature>
<keyword evidence="8 10" id="KW-0804">Transcription</keyword>
<keyword evidence="6 10" id="KW-0238">DNA-binding</keyword>
<dbReference type="PIRSF" id="PIRSF006171">
    <property type="entry name" value="RR_citrat_malat"/>
    <property type="match status" value="1"/>
</dbReference>
<feature type="modified residue" description="4-aspartylphosphate" evidence="11">
    <location>
        <position position="54"/>
    </location>
</feature>
<dbReference type="Proteomes" id="UP001078443">
    <property type="component" value="Unassembled WGS sequence"/>
</dbReference>
<dbReference type="InterPro" id="IPR051271">
    <property type="entry name" value="2C-system_Tx_regulators"/>
</dbReference>
<evidence type="ECO:0000259" key="12">
    <source>
        <dbReference type="PROSITE" id="PS50110"/>
    </source>
</evidence>
<keyword evidence="3 11" id="KW-0597">Phosphoprotein</keyword>
<dbReference type="CDD" id="cd19925">
    <property type="entry name" value="REC_citrate_TCS"/>
    <property type="match status" value="1"/>
</dbReference>
<evidence type="ECO:0000256" key="11">
    <source>
        <dbReference type="PROSITE-ProRule" id="PRU00169"/>
    </source>
</evidence>
<organism evidence="13 14">
    <name type="scientific">Clostridium aestuarii</name>
    <dbReference type="NCBI Taxonomy" id="338193"/>
    <lineage>
        <taxon>Bacteria</taxon>
        <taxon>Bacillati</taxon>
        <taxon>Bacillota</taxon>
        <taxon>Clostridia</taxon>
        <taxon>Eubacteriales</taxon>
        <taxon>Clostridiaceae</taxon>
        <taxon>Clostridium</taxon>
    </lineage>
</organism>
<reference evidence="13" key="1">
    <citation type="submission" date="2022-12" db="EMBL/GenBank/DDBJ databases">
        <authorList>
            <person name="Wang J."/>
        </authorList>
    </citation>
    <scope>NUCLEOTIDE SEQUENCE</scope>
    <source>
        <strain evidence="13">HY-45-18</strain>
    </source>
</reference>
<evidence type="ECO:0000256" key="10">
    <source>
        <dbReference type="PIRNR" id="PIRNR006171"/>
    </source>
</evidence>
<evidence type="ECO:0000256" key="5">
    <source>
        <dbReference type="ARBA" id="ARBA00023015"/>
    </source>
</evidence>
<name>A0ABT4D556_9CLOT</name>
<dbReference type="InterPro" id="IPR011006">
    <property type="entry name" value="CheY-like_superfamily"/>
</dbReference>
<dbReference type="InterPro" id="IPR024187">
    <property type="entry name" value="Sig_transdc_resp-reg_cit/mal"/>
</dbReference>
<evidence type="ECO:0000256" key="4">
    <source>
        <dbReference type="ARBA" id="ARBA00023012"/>
    </source>
</evidence>
<dbReference type="InterPro" id="IPR048714">
    <property type="entry name" value="DpiA-like_HTH"/>
</dbReference>
<keyword evidence="7 10" id="KW-0010">Activator</keyword>
<sequence length="224" mass="26236">MIKVLIVEDDPMVAQINKKYTESVGEFKVIGVCTNGEEALEKIKNDEIDLIILDIYMPKLDGIELLKKMRIQTSMINVIMVTAAQDTDKLNEVLTLGAVDYLIKPFEYERFKEALERVRMRYELLNKKNIMSQNDIDKITNQSKLNLQIELPKGLNRRTLERIRSFMKDHVDKYYTNEEIAKNLKLSRVTIRRYMEYMESSGEIMCDIEYGAIGRPSSRYIYKV</sequence>
<accession>A0ABT4D556</accession>
<dbReference type="PANTHER" id="PTHR45526">
    <property type="entry name" value="TRANSCRIPTIONAL REGULATORY PROTEIN DPIA"/>
    <property type="match status" value="1"/>
</dbReference>
<keyword evidence="14" id="KW-1185">Reference proteome</keyword>
<evidence type="ECO:0000256" key="3">
    <source>
        <dbReference type="ARBA" id="ARBA00022553"/>
    </source>
</evidence>
<evidence type="ECO:0000256" key="8">
    <source>
        <dbReference type="ARBA" id="ARBA00023163"/>
    </source>
</evidence>
<proteinExistence type="predicted"/>
<dbReference type="EMBL" id="JAPQER010000005">
    <property type="protein sequence ID" value="MCY6485168.1"/>
    <property type="molecule type" value="Genomic_DNA"/>
</dbReference>
<dbReference type="SUPFAM" id="SSF52172">
    <property type="entry name" value="CheY-like"/>
    <property type="match status" value="1"/>
</dbReference>
<keyword evidence="4 10" id="KW-0902">Two-component regulatory system</keyword>
<protein>
    <recommendedName>
        <fullName evidence="10">Transcriptional regulatory protein</fullName>
    </recommendedName>
</protein>
<comment type="subcellular location">
    <subcellularLocation>
        <location evidence="1 10">Cytoplasm</location>
    </subcellularLocation>
</comment>
<dbReference type="SMART" id="SM00448">
    <property type="entry name" value="REC"/>
    <property type="match status" value="1"/>
</dbReference>
<dbReference type="PANTHER" id="PTHR45526:SF1">
    <property type="entry name" value="TRANSCRIPTIONAL REGULATORY PROTEIN DCUR-RELATED"/>
    <property type="match status" value="1"/>
</dbReference>
<evidence type="ECO:0000256" key="1">
    <source>
        <dbReference type="ARBA" id="ARBA00004496"/>
    </source>
</evidence>
<dbReference type="RefSeq" id="WP_268041484.1">
    <property type="nucleotide sequence ID" value="NZ_JAPQER010000005.1"/>
</dbReference>
<comment type="function">
    <text evidence="9">May play the central regulatory role in sporulation. It may be an element of the effector pathway responsible for the activation of sporulation genes in response to nutritional stress. Spo0A may act in concert with spo0H (a sigma factor) to control the expression of some genes that are critical to the sporulation process.</text>
</comment>
<evidence type="ECO:0000256" key="2">
    <source>
        <dbReference type="ARBA" id="ARBA00022490"/>
    </source>
</evidence>
<dbReference type="InterPro" id="IPR001789">
    <property type="entry name" value="Sig_transdc_resp-reg_receiver"/>
</dbReference>
<evidence type="ECO:0000256" key="7">
    <source>
        <dbReference type="ARBA" id="ARBA00023159"/>
    </source>
</evidence>
<evidence type="ECO:0000313" key="13">
    <source>
        <dbReference type="EMBL" id="MCY6485168.1"/>
    </source>
</evidence>
<evidence type="ECO:0000256" key="9">
    <source>
        <dbReference type="ARBA" id="ARBA00024867"/>
    </source>
</evidence>
<dbReference type="Gene3D" id="3.40.50.2300">
    <property type="match status" value="1"/>
</dbReference>
<evidence type="ECO:0000256" key="6">
    <source>
        <dbReference type="ARBA" id="ARBA00023125"/>
    </source>
</evidence>
<evidence type="ECO:0000313" key="14">
    <source>
        <dbReference type="Proteomes" id="UP001078443"/>
    </source>
</evidence>
<dbReference type="Pfam" id="PF20714">
    <property type="entry name" value="HTH_64"/>
    <property type="match status" value="1"/>
</dbReference>
<keyword evidence="5 10" id="KW-0805">Transcription regulation</keyword>
<comment type="caution">
    <text evidence="13">The sequence shown here is derived from an EMBL/GenBank/DDBJ whole genome shotgun (WGS) entry which is preliminary data.</text>
</comment>
<keyword evidence="2 10" id="KW-0963">Cytoplasm</keyword>
<dbReference type="Pfam" id="PF00072">
    <property type="entry name" value="Response_reg"/>
    <property type="match status" value="1"/>
</dbReference>